<proteinExistence type="predicted"/>
<dbReference type="AlphaFoldDB" id="A0AA38WQF0"/>
<dbReference type="InterPro" id="IPR013103">
    <property type="entry name" value="RVT_2"/>
</dbReference>
<feature type="domain" description="Reverse transcriptase Ty1/copia-type" evidence="1">
    <location>
        <begin position="457"/>
        <end position="525"/>
    </location>
</feature>
<reference evidence="2" key="1">
    <citation type="submission" date="2023-03" db="EMBL/GenBank/DDBJ databases">
        <title>Chromosome-scale reference genome and RAD-based genetic map of yellow starthistle (Centaurea solstitialis) reveal putative structural variation and QTLs associated with invader traits.</title>
        <authorList>
            <person name="Reatini B."/>
            <person name="Cang F.A."/>
            <person name="Jiang Q."/>
            <person name="Mckibben M.T.W."/>
            <person name="Barker M.S."/>
            <person name="Rieseberg L.H."/>
            <person name="Dlugosch K.M."/>
        </authorList>
    </citation>
    <scope>NUCLEOTIDE SEQUENCE</scope>
    <source>
        <strain evidence="2">CAN-66</strain>
        <tissue evidence="2">Leaf</tissue>
    </source>
</reference>
<gene>
    <name evidence="2" type="ORF">OSB04_006675</name>
</gene>
<dbReference type="Pfam" id="PF14223">
    <property type="entry name" value="Retrotran_gag_2"/>
    <property type="match status" value="1"/>
</dbReference>
<name>A0AA38WQF0_9ASTR</name>
<keyword evidence="3" id="KW-1185">Reference proteome</keyword>
<evidence type="ECO:0000313" key="2">
    <source>
        <dbReference type="EMBL" id="KAJ9561515.1"/>
    </source>
</evidence>
<evidence type="ECO:0000313" key="3">
    <source>
        <dbReference type="Proteomes" id="UP001172457"/>
    </source>
</evidence>
<evidence type="ECO:0000259" key="1">
    <source>
        <dbReference type="Pfam" id="PF07727"/>
    </source>
</evidence>
<sequence length="525" mass="61046">MPEYYQPKLQKDWDDEDKELFSLASKCKRLLIMALPNDIFNSLDHCNTSKELWSELLKKLEGGVKTLKNNRIMCISEFHEFKAKEDESLKDTYSRFNILIRTEWLHLTMSMRTTLDLEVISLADLYGSLASQECLVMQMKRSVRGPLALVAEGSKGKEKEMNTEEKKKRKKALVIESGEEEMSFEEDVSAYDMMKVLALITKDYKRETCGRGKGRKFSYRREGEEDMKQDILTERIGVRRKIRDIYRGQRKQEEIHRGVWMVALGAANQPKQDAAYFKKKADYYNKNVLLAQTSDLVTDESSGEDEPQMGIVAFEESESDTEFYGMAKGDSDSASNRSSEVSSCSKTNELYNEVIENLDSRQTEFNNLKEKLSLCEKRNEYSDRGKEQIFKMFEKAEEERICHNPLKRKHEVLQRKVVILAGTKDDRYEPKKAHDAMKDPSWIEAMQEELLHFVLQNVWDLVDRPRGHMAIGTKLIFRNKKDERGIVIKNKVRLVAQGYKQEQGIDYEEVFAPMARIEAIRLFLA</sequence>
<organism evidence="2 3">
    <name type="scientific">Centaurea solstitialis</name>
    <name type="common">yellow star-thistle</name>
    <dbReference type="NCBI Taxonomy" id="347529"/>
    <lineage>
        <taxon>Eukaryota</taxon>
        <taxon>Viridiplantae</taxon>
        <taxon>Streptophyta</taxon>
        <taxon>Embryophyta</taxon>
        <taxon>Tracheophyta</taxon>
        <taxon>Spermatophyta</taxon>
        <taxon>Magnoliopsida</taxon>
        <taxon>eudicotyledons</taxon>
        <taxon>Gunneridae</taxon>
        <taxon>Pentapetalae</taxon>
        <taxon>asterids</taxon>
        <taxon>campanulids</taxon>
        <taxon>Asterales</taxon>
        <taxon>Asteraceae</taxon>
        <taxon>Carduoideae</taxon>
        <taxon>Cardueae</taxon>
        <taxon>Centaureinae</taxon>
        <taxon>Centaurea</taxon>
    </lineage>
</organism>
<protein>
    <recommendedName>
        <fullName evidence="1">Reverse transcriptase Ty1/copia-type domain-containing protein</fullName>
    </recommendedName>
</protein>
<accession>A0AA38WQF0</accession>
<dbReference type="Pfam" id="PF07727">
    <property type="entry name" value="RVT_2"/>
    <property type="match status" value="1"/>
</dbReference>
<dbReference type="EMBL" id="JARYMX010000002">
    <property type="protein sequence ID" value="KAJ9561515.1"/>
    <property type="molecule type" value="Genomic_DNA"/>
</dbReference>
<dbReference type="Proteomes" id="UP001172457">
    <property type="component" value="Chromosome 2"/>
</dbReference>
<comment type="caution">
    <text evidence="2">The sequence shown here is derived from an EMBL/GenBank/DDBJ whole genome shotgun (WGS) entry which is preliminary data.</text>
</comment>